<organism evidence="3 4">
    <name type="scientific">Bradyrhizobium arachidis</name>
    <dbReference type="NCBI Taxonomy" id="858423"/>
    <lineage>
        <taxon>Bacteria</taxon>
        <taxon>Pseudomonadati</taxon>
        <taxon>Pseudomonadota</taxon>
        <taxon>Alphaproteobacteria</taxon>
        <taxon>Hyphomicrobiales</taxon>
        <taxon>Nitrobacteraceae</taxon>
        <taxon>Bradyrhizobium</taxon>
    </lineage>
</organism>
<feature type="signal peptide" evidence="1">
    <location>
        <begin position="1"/>
        <end position="23"/>
    </location>
</feature>
<keyword evidence="1" id="KW-0732">Signal</keyword>
<dbReference type="SUPFAM" id="SSF56524">
    <property type="entry name" value="Oxidoreductase molybdopterin-binding domain"/>
    <property type="match status" value="1"/>
</dbReference>
<name>A0AAE7NNY7_9BRAD</name>
<dbReference type="KEGG" id="barh:WN72_11370"/>
<feature type="domain" description="Oxidoreductase molybdopterin-binding" evidence="2">
    <location>
        <begin position="30"/>
        <end position="162"/>
    </location>
</feature>
<dbReference type="InterPro" id="IPR036374">
    <property type="entry name" value="OxRdtase_Mopterin-bd_sf"/>
</dbReference>
<dbReference type="InterPro" id="IPR000572">
    <property type="entry name" value="OxRdtase_Mopterin-bd_dom"/>
</dbReference>
<evidence type="ECO:0000313" key="3">
    <source>
        <dbReference type="EMBL" id="QOZ66843.1"/>
    </source>
</evidence>
<reference evidence="3 4" key="1">
    <citation type="submission" date="2018-06" db="EMBL/GenBank/DDBJ databases">
        <title>Comparative genomics of Bradyrhizobium nodulating Arachidis hypogaea.</title>
        <authorList>
            <person name="Li Y."/>
        </authorList>
    </citation>
    <scope>NUCLEOTIDE SEQUENCE [LARGE SCALE GENOMIC DNA]</scope>
    <source>
        <strain evidence="3 4">CCBAU 051107</strain>
    </source>
</reference>
<proteinExistence type="predicted"/>
<dbReference type="Proteomes" id="UP000594015">
    <property type="component" value="Chromosome"/>
</dbReference>
<dbReference type="AlphaFoldDB" id="A0AAE7NNY7"/>
<feature type="chain" id="PRO_5042272706" description="Oxidoreductase molybdopterin-binding domain-containing protein" evidence="1">
    <location>
        <begin position="24"/>
        <end position="166"/>
    </location>
</feature>
<protein>
    <recommendedName>
        <fullName evidence="2">Oxidoreductase molybdopterin-binding domain-containing protein</fullName>
    </recommendedName>
</protein>
<evidence type="ECO:0000256" key="1">
    <source>
        <dbReference type="SAM" id="SignalP"/>
    </source>
</evidence>
<gene>
    <name evidence="3" type="ORF">WN72_11370</name>
</gene>
<accession>A0AAE7NNY7</accession>
<evidence type="ECO:0000313" key="4">
    <source>
        <dbReference type="Proteomes" id="UP000594015"/>
    </source>
</evidence>
<dbReference type="EMBL" id="CP030050">
    <property type="protein sequence ID" value="QOZ66843.1"/>
    <property type="molecule type" value="Genomic_DNA"/>
</dbReference>
<evidence type="ECO:0000259" key="2">
    <source>
        <dbReference type="Pfam" id="PF00174"/>
    </source>
</evidence>
<sequence>MMIVFCTKRTALLLFLFAASAQAQTATSSAYLTVDGQVTTPLSFSEPDFQALPHTSITVTDSAGKSTTYSGVDLAVLLNKAGVPLKQDLKGADVAKYLHVQGADGFVAIISLPEFDNGTFLVADAQDGSPLPSGTGPLQVISPQEGRRSRWVKQLNLLQIIKSSPQ</sequence>
<dbReference type="Gene3D" id="3.90.420.10">
    <property type="entry name" value="Oxidoreductase, molybdopterin-binding domain"/>
    <property type="match status" value="1"/>
</dbReference>
<dbReference type="Pfam" id="PF00174">
    <property type="entry name" value="Oxidored_molyb"/>
    <property type="match status" value="1"/>
</dbReference>